<proteinExistence type="predicted"/>
<evidence type="ECO:0000313" key="2">
    <source>
        <dbReference type="Proteomes" id="UP000243077"/>
    </source>
</evidence>
<dbReference type="RefSeq" id="WP_104914012.1">
    <property type="nucleotide sequence ID" value="NZ_CP026923.1"/>
</dbReference>
<evidence type="ECO:0000313" key="1">
    <source>
        <dbReference type="EMBL" id="AVG24552.1"/>
    </source>
</evidence>
<sequence>MRERRPIERRCSKISCEQTAQHTLTYVYADQEVVIGPLAVQAEPHSYDLCAPHATALTAPQGWQVVRYRPEPDFY</sequence>
<dbReference type="Proteomes" id="UP000243077">
    <property type="component" value="Chromosome"/>
</dbReference>
<dbReference type="KEGG" id="psai:C3B54_111617"/>
<dbReference type="Pfam" id="PF12005">
    <property type="entry name" value="DUF3499"/>
    <property type="match status" value="1"/>
</dbReference>
<dbReference type="AlphaFoldDB" id="A0A2L2BSG0"/>
<protein>
    <submittedName>
        <fullName evidence="1">DUF3499-like protein</fullName>
    </submittedName>
</protein>
<organism evidence="1 2">
    <name type="scientific">Pontimonas salivibrio</name>
    <dbReference type="NCBI Taxonomy" id="1159327"/>
    <lineage>
        <taxon>Bacteria</taxon>
        <taxon>Bacillati</taxon>
        <taxon>Actinomycetota</taxon>
        <taxon>Actinomycetes</taxon>
        <taxon>Micrococcales</taxon>
        <taxon>Microbacteriaceae</taxon>
        <taxon>Pontimonas</taxon>
    </lineage>
</organism>
<dbReference type="OrthoDB" id="3216194at2"/>
<accession>A0A2L2BSG0</accession>
<gene>
    <name evidence="1" type="ORF">C3B54_111617</name>
</gene>
<dbReference type="EMBL" id="CP026923">
    <property type="protein sequence ID" value="AVG24552.1"/>
    <property type="molecule type" value="Genomic_DNA"/>
</dbReference>
<keyword evidence="2" id="KW-1185">Reference proteome</keyword>
<name>A0A2L2BSG0_9MICO</name>
<reference evidence="1 2" key="1">
    <citation type="submission" date="2018-02" db="EMBL/GenBank/DDBJ databases">
        <title>Complete genome of the streamlined marine actinobacterium Pontimonas salivibrio CL-TW6 adapted to coastal planktonic lifestype.</title>
        <authorList>
            <person name="Cho B.C."/>
            <person name="Hardies S.C."/>
            <person name="Jang G.I."/>
            <person name="Hwang C.Y."/>
        </authorList>
    </citation>
    <scope>NUCLEOTIDE SEQUENCE [LARGE SCALE GENOMIC DNA]</scope>
    <source>
        <strain evidence="1 2">CL-TW6</strain>
    </source>
</reference>
<dbReference type="InterPro" id="IPR021888">
    <property type="entry name" value="DUF3499"/>
</dbReference>